<keyword evidence="2" id="KW-1185">Reference proteome</keyword>
<reference evidence="2" key="1">
    <citation type="journal article" date="2015" name="PLoS Genet.">
        <title>Genome Sequence and Transcriptome Analyses of Chrysochromulina tobin: Metabolic Tools for Enhanced Algal Fitness in the Prominent Order Prymnesiales (Haptophyceae).</title>
        <authorList>
            <person name="Hovde B.T."/>
            <person name="Deodato C.R."/>
            <person name="Hunsperger H.M."/>
            <person name="Ryken S.A."/>
            <person name="Yost W."/>
            <person name="Jha R.K."/>
            <person name="Patterson J."/>
            <person name="Monnat R.J. Jr."/>
            <person name="Barlow S.B."/>
            <person name="Starkenburg S.R."/>
            <person name="Cattolico R.A."/>
        </authorList>
    </citation>
    <scope>NUCLEOTIDE SEQUENCE</scope>
    <source>
        <strain evidence="2">CCMP291</strain>
    </source>
</reference>
<dbReference type="EMBL" id="JWZX01001384">
    <property type="protein sequence ID" value="KOO33918.1"/>
    <property type="molecule type" value="Genomic_DNA"/>
</dbReference>
<name>A0A0M0K6A7_9EUKA</name>
<sequence length="102" mass="11138">MELEVRAAALNQGFDELQADMLASCARNVYAIGCEYHPNTATLLQELCAAPAAKGDAWALMLQRCLQGEMPRLRSNDAARVRMEAAQRAAAQRKRDKDASAS</sequence>
<organism evidence="1 2">
    <name type="scientific">Chrysochromulina tobinii</name>
    <dbReference type="NCBI Taxonomy" id="1460289"/>
    <lineage>
        <taxon>Eukaryota</taxon>
        <taxon>Haptista</taxon>
        <taxon>Haptophyta</taxon>
        <taxon>Prymnesiophyceae</taxon>
        <taxon>Prymnesiales</taxon>
        <taxon>Chrysochromulinaceae</taxon>
        <taxon>Chrysochromulina</taxon>
    </lineage>
</organism>
<protein>
    <submittedName>
        <fullName evidence="1">Uncharacterized protein</fullName>
    </submittedName>
</protein>
<dbReference type="Proteomes" id="UP000037460">
    <property type="component" value="Unassembled WGS sequence"/>
</dbReference>
<comment type="caution">
    <text evidence="1">The sequence shown here is derived from an EMBL/GenBank/DDBJ whole genome shotgun (WGS) entry which is preliminary data.</text>
</comment>
<dbReference type="AlphaFoldDB" id="A0A0M0K6A7"/>
<gene>
    <name evidence="1" type="ORF">Ctob_015042</name>
</gene>
<accession>A0A0M0K6A7</accession>
<proteinExistence type="predicted"/>
<evidence type="ECO:0000313" key="2">
    <source>
        <dbReference type="Proteomes" id="UP000037460"/>
    </source>
</evidence>
<evidence type="ECO:0000313" key="1">
    <source>
        <dbReference type="EMBL" id="KOO33918.1"/>
    </source>
</evidence>